<gene>
    <name evidence="1" type="ORF">IQ235_15275</name>
</gene>
<dbReference type="RefSeq" id="WP_264322318.1">
    <property type="nucleotide sequence ID" value="NZ_JADEXN010000304.1"/>
</dbReference>
<comment type="caution">
    <text evidence="1">The sequence shown here is derived from an EMBL/GenBank/DDBJ whole genome shotgun (WGS) entry which is preliminary data.</text>
</comment>
<evidence type="ECO:0000313" key="2">
    <source>
        <dbReference type="Proteomes" id="UP000621799"/>
    </source>
</evidence>
<protein>
    <submittedName>
        <fullName evidence="1">Uncharacterized protein</fullName>
    </submittedName>
</protein>
<organism evidence="1 2">
    <name type="scientific">Zarconia navalis LEGE 11467</name>
    <dbReference type="NCBI Taxonomy" id="1828826"/>
    <lineage>
        <taxon>Bacteria</taxon>
        <taxon>Bacillati</taxon>
        <taxon>Cyanobacteriota</taxon>
        <taxon>Cyanophyceae</taxon>
        <taxon>Oscillatoriophycideae</taxon>
        <taxon>Oscillatoriales</taxon>
        <taxon>Oscillatoriales incertae sedis</taxon>
        <taxon>Zarconia</taxon>
        <taxon>Zarconia navalis</taxon>
    </lineage>
</organism>
<dbReference type="Proteomes" id="UP000621799">
    <property type="component" value="Unassembled WGS sequence"/>
</dbReference>
<accession>A0A928W2N9</accession>
<evidence type="ECO:0000313" key="1">
    <source>
        <dbReference type="EMBL" id="MBE9042140.1"/>
    </source>
</evidence>
<dbReference type="AlphaFoldDB" id="A0A928W2N9"/>
<keyword evidence="2" id="KW-1185">Reference proteome</keyword>
<proteinExistence type="predicted"/>
<name>A0A928W2N9_9CYAN</name>
<reference evidence="1" key="1">
    <citation type="submission" date="2020-10" db="EMBL/GenBank/DDBJ databases">
        <authorList>
            <person name="Castelo-Branco R."/>
            <person name="Eusebio N."/>
            <person name="Adriana R."/>
            <person name="Vieira A."/>
            <person name="Brugerolle De Fraissinette N."/>
            <person name="Rezende De Castro R."/>
            <person name="Schneider M.P."/>
            <person name="Vasconcelos V."/>
            <person name="Leao P.N."/>
        </authorList>
    </citation>
    <scope>NUCLEOTIDE SEQUENCE</scope>
    <source>
        <strain evidence="1">LEGE 11467</strain>
    </source>
</reference>
<dbReference type="EMBL" id="JADEXN010000304">
    <property type="protein sequence ID" value="MBE9042140.1"/>
    <property type="molecule type" value="Genomic_DNA"/>
</dbReference>
<sequence length="139" mass="16184">MQEATVRLADEMGEIERVNEVYPTPAAEVPANVKSIEWLARSHFSKIGKSIEHPLEIDGEIEHLPVVELNEIDRSQFRLFFLEAVALKSDRLLEKLTEHIDKNEYDEVTYRLRKLQELRKGIENPTHQFLSASLDKMRD</sequence>